<organism evidence="3 4">
    <name type="scientific">Trematosphaeria pertusa</name>
    <dbReference type="NCBI Taxonomy" id="390896"/>
    <lineage>
        <taxon>Eukaryota</taxon>
        <taxon>Fungi</taxon>
        <taxon>Dikarya</taxon>
        <taxon>Ascomycota</taxon>
        <taxon>Pezizomycotina</taxon>
        <taxon>Dothideomycetes</taxon>
        <taxon>Pleosporomycetidae</taxon>
        <taxon>Pleosporales</taxon>
        <taxon>Massarineae</taxon>
        <taxon>Trematosphaeriaceae</taxon>
        <taxon>Trematosphaeria</taxon>
    </lineage>
</organism>
<evidence type="ECO:0000256" key="1">
    <source>
        <dbReference type="SAM" id="MobiDB-lite"/>
    </source>
</evidence>
<gene>
    <name evidence="3" type="ORF">BU26DRAFT_585567</name>
</gene>
<dbReference type="RefSeq" id="XP_033676527.1">
    <property type="nucleotide sequence ID" value="XM_033834641.1"/>
</dbReference>
<feature type="compositionally biased region" description="Low complexity" evidence="1">
    <location>
        <begin position="463"/>
        <end position="473"/>
    </location>
</feature>
<accession>A0A6A6HVD2</accession>
<protein>
    <recommendedName>
        <fullName evidence="5">Glycoside hydrolase family 18 protein</fullName>
    </recommendedName>
</protein>
<evidence type="ECO:0000313" key="3">
    <source>
        <dbReference type="EMBL" id="KAF2241523.1"/>
    </source>
</evidence>
<evidence type="ECO:0000313" key="4">
    <source>
        <dbReference type="Proteomes" id="UP000800094"/>
    </source>
</evidence>
<feature type="chain" id="PRO_5025604546" description="Glycoside hydrolase family 18 protein" evidence="2">
    <location>
        <begin position="16"/>
        <end position="822"/>
    </location>
</feature>
<name>A0A6A6HVD2_9PLEO</name>
<dbReference type="EMBL" id="ML987211">
    <property type="protein sequence ID" value="KAF2241523.1"/>
    <property type="molecule type" value="Genomic_DNA"/>
</dbReference>
<proteinExistence type="predicted"/>
<sequence>MHSVLFLSLLLTAKAAVLPAISPLVLPPACEEAYEDIDLVELNDGPTTSGDAGIGAEFETPRIQFSNDQCSLEDTFLAKRKTVQGRFGANFVLSVDTSVEQGKGKLSAEYVLDGRNIRVGDGSAATAGRAAHDDLASWTPWSENPPNQVTIENYQQCSGPWTVRGLNENTNKDQIQWAPQITASMPLEALYSLMKENVQGVKDSRNILNGDTGITRGQNIQLVTKVYFTNHLSLRVDVEKINDAVLGFCTLVLSYAKAANKPVDPNDPNTQEMSPKSWIPFMPRTEFVTIYSAVKSFFPADNELFDIFNTLACYKTVFKKGKFQASIDSDYCTGAVENPVPGDRFGGLQYNYIGNFPKPGIPTTLSIKEWIEDIDKGSPSPDLLTTFDKQYDESIGGLGTQVEKMFRLDRTAPLFEFRDLAPLTTADFEQFMGDVDSSIQTLHQNFAARPMKKVKRDASACPFSTAAGSTTTPPASPTTTPPAQPSCDVQDMDPGLGITSEGCICQGSSTWQALSTSSGATYGAQCAYTAPPSNSAQATITQAPMKPQTNSQACMVCTPQPNFEDDCTSMPSCTPQTAYATATVNSSPVHYGTLSQDALFTGISTALKSACSSITTGTTTVSGTATPTVACNKDSDYTINNKVPYENDGVLANDGTLSINIGSYAARADQLNALLAVAASMVTKSANSSEKSCHTMHYEEPIVKPRGISGRSLFLGLPSLFARDHPVPTFSSMRVCNGPAVVVASYWAPGYRDRIGSGNKAPSPDAQLTATLKFTKGADGDFFCEVVAGLAGAILVEAAPELAELDILGAEQIQAACEELNQ</sequence>
<reference evidence="3" key="1">
    <citation type="journal article" date="2020" name="Stud. Mycol.">
        <title>101 Dothideomycetes genomes: a test case for predicting lifestyles and emergence of pathogens.</title>
        <authorList>
            <person name="Haridas S."/>
            <person name="Albert R."/>
            <person name="Binder M."/>
            <person name="Bloem J."/>
            <person name="Labutti K."/>
            <person name="Salamov A."/>
            <person name="Andreopoulos B."/>
            <person name="Baker S."/>
            <person name="Barry K."/>
            <person name="Bills G."/>
            <person name="Bluhm B."/>
            <person name="Cannon C."/>
            <person name="Castanera R."/>
            <person name="Culley D."/>
            <person name="Daum C."/>
            <person name="Ezra D."/>
            <person name="Gonzalez J."/>
            <person name="Henrissat B."/>
            <person name="Kuo A."/>
            <person name="Liang C."/>
            <person name="Lipzen A."/>
            <person name="Lutzoni F."/>
            <person name="Magnuson J."/>
            <person name="Mondo S."/>
            <person name="Nolan M."/>
            <person name="Ohm R."/>
            <person name="Pangilinan J."/>
            <person name="Park H.-J."/>
            <person name="Ramirez L."/>
            <person name="Alfaro M."/>
            <person name="Sun H."/>
            <person name="Tritt A."/>
            <person name="Yoshinaga Y."/>
            <person name="Zwiers L.-H."/>
            <person name="Turgeon B."/>
            <person name="Goodwin S."/>
            <person name="Spatafora J."/>
            <person name="Crous P."/>
            <person name="Grigoriev I."/>
        </authorList>
    </citation>
    <scope>NUCLEOTIDE SEQUENCE</scope>
    <source>
        <strain evidence="3">CBS 122368</strain>
    </source>
</reference>
<feature type="compositionally biased region" description="Pro residues" evidence="1">
    <location>
        <begin position="474"/>
        <end position="484"/>
    </location>
</feature>
<feature type="region of interest" description="Disordered" evidence="1">
    <location>
        <begin position="463"/>
        <end position="492"/>
    </location>
</feature>
<keyword evidence="4" id="KW-1185">Reference proteome</keyword>
<dbReference type="GeneID" id="54587971"/>
<evidence type="ECO:0000256" key="2">
    <source>
        <dbReference type="SAM" id="SignalP"/>
    </source>
</evidence>
<dbReference type="AlphaFoldDB" id="A0A6A6HVD2"/>
<evidence type="ECO:0008006" key="5">
    <source>
        <dbReference type="Google" id="ProtNLM"/>
    </source>
</evidence>
<keyword evidence="2" id="KW-0732">Signal</keyword>
<feature type="signal peptide" evidence="2">
    <location>
        <begin position="1"/>
        <end position="15"/>
    </location>
</feature>
<dbReference type="OrthoDB" id="1896086at2759"/>
<dbReference type="Proteomes" id="UP000800094">
    <property type="component" value="Unassembled WGS sequence"/>
</dbReference>